<accession>A0AA86NJG3</accession>
<dbReference type="Proteomes" id="UP001642409">
    <property type="component" value="Unassembled WGS sequence"/>
</dbReference>
<name>A0AA86NJG3_9EUKA</name>
<comment type="caution">
    <text evidence="1">The sequence shown here is derived from an EMBL/GenBank/DDBJ whole genome shotgun (WGS) entry which is preliminary data.</text>
</comment>
<organism evidence="1">
    <name type="scientific">Hexamita inflata</name>
    <dbReference type="NCBI Taxonomy" id="28002"/>
    <lineage>
        <taxon>Eukaryota</taxon>
        <taxon>Metamonada</taxon>
        <taxon>Diplomonadida</taxon>
        <taxon>Hexamitidae</taxon>
        <taxon>Hexamitinae</taxon>
        <taxon>Hexamita</taxon>
    </lineage>
</organism>
<reference evidence="1" key="1">
    <citation type="submission" date="2023-06" db="EMBL/GenBank/DDBJ databases">
        <authorList>
            <person name="Kurt Z."/>
        </authorList>
    </citation>
    <scope>NUCLEOTIDE SEQUENCE</scope>
</reference>
<sequence>MFARGGQVHVLPTIVLPVGVHLQAPETIEEYNGWHTQAPEETTEFVGQVQVLEVLVAQVAQAQAPETGKALVVAHLQTPEIKLEPVGHVQTLLELVAFVPHLQTPETGKEFGVWHTQTPFVRIDPAGQTQTFEVFVAFVPQTQTPDTGKALVVEHLQIPFTKVEPVGQVQTLLELVALTPQTHTLFTTTAFGVVHEQLLEIGRDPVAQQQSPDWRLEPVMHGQVPEYDAGSLIIWEFAKPTKVMLEVETTPEPEVSWTKPQFKVGPEVTRKQVMFQIVHAPLFSQMNPQVLAPERDPETVRFLKVEAPRTKETKPQLVAAEVVMEKLEFWIIKLFTQLEIPQNLEIVVLQMNVKVLLFTVRSSVRLLAIPQKLEIGLLDSNWKVEPLISIEYSGTVATRKAKSLLLEFESFMFISVSTMVTFQNTKKNKLKGWELRSNSESILTEKVLQLISLNITFSVLVQRSRICQFSNTKGVESTIEVLSQNGSWNTQLQQKSNSEIENTWSIWLLISQRIIREVDQISFPKTLIHQYLLSINQLNETCTSYIFTCLQSYIQLVIIQLWEVELLFLVYYVSNYILKYFATSNADDKFQQIISSWRLFMNYSLTQEGQKYDFDRIRPQSTIQSRYLIFQKGKIEITTCNKRTAMTKINAVEDVQGRSTNSLNKLRQF</sequence>
<evidence type="ECO:0000313" key="3">
    <source>
        <dbReference type="Proteomes" id="UP001642409"/>
    </source>
</evidence>
<reference evidence="2 3" key="2">
    <citation type="submission" date="2024-07" db="EMBL/GenBank/DDBJ databases">
        <authorList>
            <person name="Akdeniz Z."/>
        </authorList>
    </citation>
    <scope>NUCLEOTIDE SEQUENCE [LARGE SCALE GENOMIC DNA]</scope>
</reference>
<dbReference type="EMBL" id="CATOUU010000195">
    <property type="protein sequence ID" value="CAI9920071.1"/>
    <property type="molecule type" value="Genomic_DNA"/>
</dbReference>
<dbReference type="EMBL" id="CAXDID020000058">
    <property type="protein sequence ID" value="CAL6008790.1"/>
    <property type="molecule type" value="Genomic_DNA"/>
</dbReference>
<dbReference type="AlphaFoldDB" id="A0AA86NJG3"/>
<proteinExistence type="predicted"/>
<protein>
    <submittedName>
        <fullName evidence="2">Hypothetical_protein</fullName>
    </submittedName>
</protein>
<gene>
    <name evidence="2" type="ORF">HINF_LOCUS21287</name>
    <name evidence="1" type="ORF">HINF_LOCUS7716</name>
</gene>
<evidence type="ECO:0000313" key="2">
    <source>
        <dbReference type="EMBL" id="CAL6008790.1"/>
    </source>
</evidence>
<evidence type="ECO:0000313" key="1">
    <source>
        <dbReference type="EMBL" id="CAI9920071.1"/>
    </source>
</evidence>
<keyword evidence="3" id="KW-1185">Reference proteome</keyword>